<feature type="transmembrane region" description="Helical" evidence="1">
    <location>
        <begin position="146"/>
        <end position="168"/>
    </location>
</feature>
<accession>J7K8C5</accession>
<proteinExistence type="predicted"/>
<dbReference type="GeneID" id="13543401"/>
<sequence length="331" mass="37181">MTIQSTGNANNQPKQGILQRIRSSLAKIVSAFSYLASTFRNEWSSLRDVYRKNLHPYGADQTGSDKPHSAPPRFHKRLLALWKTLGYGLYRTMQGCGWMVTKMVALGLLLDFYLLYIVFDTWYGFTIYILSILLGFVGVGDKLTLFELACCLFSTYCLGTAFAVYLLLRNPKVEKWVFHHLGESRVRRLVYRSPGAGRFSLKTFAGFGGSLGALVGLNTLENALHESAANATLHKSIERSHERYTADCLAAHEARSKAYKELLPMHHKQVMDEFNKKLETAKAIRALEVAKSYEVRNLPFNATGDKMIALVKSGQVWETISKGIDKIPTGK</sequence>
<dbReference type="AlphaFoldDB" id="J7K8C5"/>
<geneLocation type="mitochondrion" evidence="2"/>
<keyword evidence="1" id="KW-1133">Transmembrane helix</keyword>
<evidence type="ECO:0000313" key="2">
    <source>
        <dbReference type="EMBL" id="AFQ93744.1"/>
    </source>
</evidence>
<protein>
    <submittedName>
        <fullName evidence="2">Uncharacterized protein</fullName>
    </submittedName>
</protein>
<organism evidence="2">
    <name type="scientific">Trebouxiophyceae sp. MX-AZ01</name>
    <dbReference type="NCBI Taxonomy" id="1208065"/>
    <lineage>
        <taxon>Eukaryota</taxon>
        <taxon>Viridiplantae</taxon>
        <taxon>Chlorophyta</taxon>
        <taxon>core chlorophytes</taxon>
        <taxon>Trebouxiophyceae</taxon>
    </lineage>
</organism>
<evidence type="ECO:0000256" key="1">
    <source>
        <dbReference type="SAM" id="Phobius"/>
    </source>
</evidence>
<dbReference type="RefSeq" id="YP_006666389.1">
    <property type="nucleotide sequence ID" value="NC_018568.1"/>
</dbReference>
<feature type="transmembrane region" description="Helical" evidence="1">
    <location>
        <begin position="122"/>
        <end position="139"/>
    </location>
</feature>
<keyword evidence="1" id="KW-0472">Membrane</keyword>
<keyword evidence="1" id="KW-0812">Transmembrane</keyword>
<gene>
    <name evidence="2" type="primary">orf009</name>
</gene>
<reference evidence="2" key="1">
    <citation type="journal article" date="2012" name="Eukaryot. Cell">
        <title>Complete Mitochondrial and Plastid Genomes of the Green Microalga Trebouxiophyceae sp. Strain MX-AZ01 Isolated from a Highly Acidic Geothermal Lake.</title>
        <authorList>
            <person name="Servin-Garciduenas L.E."/>
            <person name="Martinez-Romero E."/>
        </authorList>
    </citation>
    <scope>NUCLEOTIDE SEQUENCE</scope>
    <source>
        <strain evidence="2">MX-AZ01</strain>
    </source>
</reference>
<feature type="transmembrane region" description="Helical" evidence="1">
    <location>
        <begin position="96"/>
        <end position="116"/>
    </location>
</feature>
<keyword evidence="2" id="KW-0496">Mitochondrion</keyword>
<name>J7K8C5_9CHLO</name>
<dbReference type="EMBL" id="JX315601">
    <property type="protein sequence ID" value="AFQ93744.1"/>
    <property type="molecule type" value="Genomic_DNA"/>
</dbReference>